<feature type="binding site" evidence="11">
    <location>
        <position position="419"/>
    </location>
    <ligand>
        <name>GTP</name>
        <dbReference type="ChEBI" id="CHEBI:37565"/>
    </ligand>
</feature>
<dbReference type="GO" id="GO:0016301">
    <property type="term" value="F:kinase activity"/>
    <property type="evidence" value="ECO:0007669"/>
    <property type="project" value="UniProtKB-KW"/>
</dbReference>
<keyword evidence="5 11" id="KW-0479">Metal-binding</keyword>
<dbReference type="SUPFAM" id="SSF53795">
    <property type="entry name" value="PEP carboxykinase-like"/>
    <property type="match status" value="1"/>
</dbReference>
<dbReference type="GO" id="GO:0030145">
    <property type="term" value="F:manganese ion binding"/>
    <property type="evidence" value="ECO:0007669"/>
    <property type="project" value="UniProtKB-UniRule"/>
</dbReference>
<dbReference type="EMBL" id="CP000478">
    <property type="protein sequence ID" value="ABK16597.1"/>
    <property type="molecule type" value="Genomic_DNA"/>
</dbReference>
<dbReference type="RefSeq" id="WP_011697768.1">
    <property type="nucleotide sequence ID" value="NC_008554.1"/>
</dbReference>
<reference evidence="14 15" key="1">
    <citation type="submission" date="2006-10" db="EMBL/GenBank/DDBJ databases">
        <title>Complete sequence of Syntrophobacter fumaroxidans MPOB.</title>
        <authorList>
            <consortium name="US DOE Joint Genome Institute"/>
            <person name="Copeland A."/>
            <person name="Lucas S."/>
            <person name="Lapidus A."/>
            <person name="Barry K."/>
            <person name="Detter J.C."/>
            <person name="Glavina del Rio T."/>
            <person name="Hammon N."/>
            <person name="Israni S."/>
            <person name="Pitluck S."/>
            <person name="Goltsman E.G."/>
            <person name="Martinez M."/>
            <person name="Schmutz J."/>
            <person name="Larimer F."/>
            <person name="Land M."/>
            <person name="Hauser L."/>
            <person name="Kyrpides N."/>
            <person name="Kim E."/>
            <person name="Boone D.R."/>
            <person name="Brockman F."/>
            <person name="Culley D."/>
            <person name="Ferry J."/>
            <person name="Gunsalus R."/>
            <person name="McInerney M.J."/>
            <person name="Morrison M."/>
            <person name="Plugge C."/>
            <person name="Rohlin L."/>
            <person name="Scholten J."/>
            <person name="Sieber J."/>
            <person name="Stams A.J.M."/>
            <person name="Worm P."/>
            <person name="Henstra A.M."/>
            <person name="Richardson P."/>
        </authorList>
    </citation>
    <scope>NUCLEOTIDE SEQUENCE [LARGE SCALE GENOMIC DNA]</scope>
    <source>
        <strain evidence="15">DSM 10017 / MPOB</strain>
    </source>
</reference>
<evidence type="ECO:0000256" key="11">
    <source>
        <dbReference type="HAMAP-Rule" id="MF_00452"/>
    </source>
</evidence>
<dbReference type="OrthoDB" id="9758871at2"/>
<feature type="binding site" evidence="11">
    <location>
        <begin position="512"/>
        <end position="515"/>
    </location>
    <ligand>
        <name>GTP</name>
        <dbReference type="ChEBI" id="CHEBI:37565"/>
    </ligand>
</feature>
<dbReference type="Gene3D" id="2.170.8.10">
    <property type="entry name" value="Phosphoenolpyruvate Carboxykinase, domain 2"/>
    <property type="match status" value="1"/>
</dbReference>
<feature type="binding site" evidence="11">
    <location>
        <begin position="218"/>
        <end position="220"/>
    </location>
    <ligand>
        <name>substrate</name>
    </ligand>
</feature>
<feature type="domain" description="Phosphoenolpyruvate carboxykinase GTP-utilising N-terminal" evidence="13">
    <location>
        <begin position="18"/>
        <end position="239"/>
    </location>
</feature>
<evidence type="ECO:0000313" key="14">
    <source>
        <dbReference type="EMBL" id="ABK16597.1"/>
    </source>
</evidence>
<dbReference type="KEGG" id="sfu:Sfum_0901"/>
<keyword evidence="10 11" id="KW-0456">Lyase</keyword>
<evidence type="ECO:0000256" key="2">
    <source>
        <dbReference type="ARBA" id="ARBA00005796"/>
    </source>
</evidence>
<dbReference type="GO" id="GO:0019543">
    <property type="term" value="P:propionate catabolic process"/>
    <property type="evidence" value="ECO:0007669"/>
    <property type="project" value="TreeGrafter"/>
</dbReference>
<comment type="subunit">
    <text evidence="3 11">Monomer.</text>
</comment>
<evidence type="ECO:0000256" key="10">
    <source>
        <dbReference type="ARBA" id="ARBA00023239"/>
    </source>
</evidence>
<dbReference type="GO" id="GO:0046327">
    <property type="term" value="P:glycerol biosynthetic process from pyruvate"/>
    <property type="evidence" value="ECO:0007669"/>
    <property type="project" value="TreeGrafter"/>
</dbReference>
<dbReference type="SUPFAM" id="SSF68923">
    <property type="entry name" value="PEP carboxykinase N-terminal domain"/>
    <property type="match status" value="1"/>
</dbReference>
<dbReference type="GO" id="GO:0004613">
    <property type="term" value="F:phosphoenolpyruvate carboxykinase (GTP) activity"/>
    <property type="evidence" value="ECO:0007669"/>
    <property type="project" value="UniProtKB-UniRule"/>
</dbReference>
<evidence type="ECO:0000256" key="3">
    <source>
        <dbReference type="ARBA" id="ARBA00011245"/>
    </source>
</evidence>
<dbReference type="AlphaFoldDB" id="A0LGP5"/>
<protein>
    <recommendedName>
        <fullName evidence="11">Phosphoenolpyruvate carboxykinase [GTP]</fullName>
        <shortName evidence="11">PEP carboxykinase</shortName>
        <shortName evidence="11">PEPCK</shortName>
        <ecNumber evidence="11">4.1.1.32</ecNumber>
    </recommendedName>
    <alternativeName>
        <fullName evidence="11">GTP-dependent phosphoenolpyruvate carboxykinase</fullName>
        <shortName evidence="11">GTP-PEPCK</shortName>
    </alternativeName>
</protein>
<dbReference type="InterPro" id="IPR008210">
    <property type="entry name" value="PEP_carboxykinase_N"/>
</dbReference>
<comment type="function">
    <text evidence="11">Catalyzes the conversion of oxaloacetate (OAA) to phosphoenolpyruvate (PEP), the rate-limiting step in the metabolic pathway that produces glucose from lactate and other precursors derived from the citric acid cycle.</text>
</comment>
<comment type="cofactor">
    <cofactor evidence="11">
        <name>Mn(2+)</name>
        <dbReference type="ChEBI" id="CHEBI:29035"/>
    </cofactor>
    <text evidence="11">Binds 1 Mn(2+) ion per subunit.</text>
</comment>
<name>A0LGP5_SYNFM</name>
<dbReference type="GO" id="GO:0033993">
    <property type="term" value="P:response to lipid"/>
    <property type="evidence" value="ECO:0007669"/>
    <property type="project" value="TreeGrafter"/>
</dbReference>
<dbReference type="HAMAP" id="MF_00452">
    <property type="entry name" value="PEPCK_GTP"/>
    <property type="match status" value="1"/>
</dbReference>
<evidence type="ECO:0000256" key="6">
    <source>
        <dbReference type="ARBA" id="ARBA00022741"/>
    </source>
</evidence>
<keyword evidence="9 11" id="KW-0464">Manganese</keyword>
<dbReference type="InterPro" id="IPR013035">
    <property type="entry name" value="PEP_carboxykinase_C"/>
</dbReference>
<evidence type="ECO:0000256" key="9">
    <source>
        <dbReference type="ARBA" id="ARBA00023211"/>
    </source>
</evidence>
<dbReference type="InterPro" id="IPR018091">
    <property type="entry name" value="PEP_carboxykin_GTP_CS"/>
</dbReference>
<dbReference type="UniPathway" id="UPA00138"/>
<feature type="binding site" evidence="11">
    <location>
        <position position="388"/>
    </location>
    <ligand>
        <name>GTP</name>
        <dbReference type="ChEBI" id="CHEBI:37565"/>
    </ligand>
</feature>
<comment type="pathway">
    <text evidence="1 11">Carbohydrate biosynthesis; gluconeogenesis.</text>
</comment>
<evidence type="ECO:0000256" key="1">
    <source>
        <dbReference type="ARBA" id="ARBA00004742"/>
    </source>
</evidence>
<dbReference type="GO" id="GO:0006107">
    <property type="term" value="P:oxaloacetate metabolic process"/>
    <property type="evidence" value="ECO:0007669"/>
    <property type="project" value="TreeGrafter"/>
</dbReference>
<organism evidence="14 15">
    <name type="scientific">Syntrophobacter fumaroxidans (strain DSM 10017 / MPOB)</name>
    <dbReference type="NCBI Taxonomy" id="335543"/>
    <lineage>
        <taxon>Bacteria</taxon>
        <taxon>Pseudomonadati</taxon>
        <taxon>Thermodesulfobacteriota</taxon>
        <taxon>Syntrophobacteria</taxon>
        <taxon>Syntrophobacterales</taxon>
        <taxon>Syntrophobacteraceae</taxon>
        <taxon>Syntrophobacter</taxon>
    </lineage>
</organism>
<dbReference type="Gene3D" id="3.90.228.20">
    <property type="match status" value="1"/>
</dbReference>
<dbReference type="FunFam" id="3.40.449.10:FF:000005">
    <property type="entry name" value="Phosphoenolpyruvate carboxykinase [GTP]"/>
    <property type="match status" value="1"/>
</dbReference>
<sequence>MKEFQLTGGKTNHEAMLRWIQETARLCKPDRVHLCDGSETENRELCDQMVRSGTFIRLNEEKRSNCFLCRSDPADVARVESRTFVCSNSKNAAGPTNNWMHPREMKEILNGLFDGCMRGRTMYVIPFSMGPLGSHIAHIGVQITDSPYVVVSMRIMTRMGQGALDVLGRKGPFVRCFHSVGSPLEPGGKDVPWPCNPANTYISHFPEERAIYSFGSGYGGNALLGKKCFALRIASCMARDEGWLAEHMLIVGVQSPRGERTYVAGAFPSACGKTNFSMMVPPKGFEGWKVFTIGDDIAWIKPGADGALRAINPEAGFFGVAPGTSMKSNPNAMMTLNKNCIFTNVALTDDGDVWWEGMTDDPPSHLIDWTGKDWTPGCGRVAAHPNSRFTAPISQCPTFDPNWDNPDGVPIKAFIFGGRISKNVPLIFQGYNWTHGVYLAATMGSEATAAAEATLPPMRRDPMAMLPFCGYNMAEYWNHWLDIGRQLPDPPRIFRVNWFRRDKQGKFLWPGFGENMRVLKWIVDRVHGRGYGVESPLGYVPRYQDIEWEGLDLDPDLFCELMTVEREQAIIEARSHEDLFDKFFDRLPKEFVHTRELFKSRVWRSPEIWNPGNGVC</sequence>
<dbReference type="GO" id="GO:0005525">
    <property type="term" value="F:GTP binding"/>
    <property type="evidence" value="ECO:0007669"/>
    <property type="project" value="UniProtKB-UniRule"/>
</dbReference>
<dbReference type="PIRSF" id="PIRSF001348">
    <property type="entry name" value="PEP_carboxykinase_GTP"/>
    <property type="match status" value="1"/>
</dbReference>
<gene>
    <name evidence="11" type="primary">pckG</name>
    <name evidence="14" type="ordered locus">Sfum_0901</name>
</gene>
<feature type="binding site" evidence="11">
    <location>
        <position position="269"/>
    </location>
    <ligand>
        <name>substrate</name>
    </ligand>
</feature>
<keyword evidence="7 11" id="KW-0210">Decarboxylase</keyword>
<feature type="binding site" evidence="11">
    <location>
        <position position="296"/>
    </location>
    <ligand>
        <name>Mn(2+)</name>
        <dbReference type="ChEBI" id="CHEBI:29035"/>
    </ligand>
</feature>
<dbReference type="InParanoid" id="A0LGP5"/>
<proteinExistence type="inferred from homology"/>
<evidence type="ECO:0000313" key="15">
    <source>
        <dbReference type="Proteomes" id="UP000001784"/>
    </source>
</evidence>
<evidence type="ECO:0000256" key="5">
    <source>
        <dbReference type="ARBA" id="ARBA00022723"/>
    </source>
</evidence>
<comment type="catalytic activity">
    <reaction evidence="11">
        <text>oxaloacetate + GTP = phosphoenolpyruvate + GDP + CO2</text>
        <dbReference type="Rhea" id="RHEA:10388"/>
        <dbReference type="ChEBI" id="CHEBI:16452"/>
        <dbReference type="ChEBI" id="CHEBI:16526"/>
        <dbReference type="ChEBI" id="CHEBI:37565"/>
        <dbReference type="ChEBI" id="CHEBI:58189"/>
        <dbReference type="ChEBI" id="CHEBI:58702"/>
        <dbReference type="EC" id="4.1.1.32"/>
    </reaction>
</comment>
<feature type="binding site" evidence="11">
    <location>
        <position position="227"/>
    </location>
    <ligand>
        <name>Mn(2+)</name>
        <dbReference type="ChEBI" id="CHEBI:29035"/>
    </ligand>
</feature>
<dbReference type="PANTHER" id="PTHR11561">
    <property type="entry name" value="PHOSPHOENOLPYRUVATE CARBOXYKINASE"/>
    <property type="match status" value="1"/>
</dbReference>
<keyword evidence="11" id="KW-0963">Cytoplasm</keyword>
<dbReference type="InterPro" id="IPR035078">
    <property type="entry name" value="PEP_carboxykinase_GTP_N"/>
</dbReference>
<evidence type="ECO:0000259" key="12">
    <source>
        <dbReference type="Pfam" id="PF00821"/>
    </source>
</evidence>
<keyword evidence="6 11" id="KW-0547">Nucleotide-binding</keyword>
<dbReference type="GO" id="GO:0005829">
    <property type="term" value="C:cytosol"/>
    <property type="evidence" value="ECO:0007669"/>
    <property type="project" value="TreeGrafter"/>
</dbReference>
<dbReference type="Gene3D" id="3.40.449.10">
    <property type="entry name" value="Phosphoenolpyruvate Carboxykinase, domain 1"/>
    <property type="match status" value="1"/>
</dbReference>
<feature type="binding site" evidence="11">
    <location>
        <position position="247"/>
    </location>
    <ligand>
        <name>Mn(2+)</name>
        <dbReference type="ChEBI" id="CHEBI:29035"/>
    </ligand>
</feature>
<dbReference type="Proteomes" id="UP000001784">
    <property type="component" value="Chromosome"/>
</dbReference>
<accession>A0LGP5</accession>
<dbReference type="eggNOG" id="COG1274">
    <property type="taxonomic scope" value="Bacteria"/>
</dbReference>
<keyword evidence="14" id="KW-0670">Pyruvate</keyword>
<feature type="binding site" evidence="11">
    <location>
        <begin position="386"/>
        <end position="388"/>
    </location>
    <ligand>
        <name>substrate</name>
    </ligand>
</feature>
<dbReference type="CDD" id="cd00819">
    <property type="entry name" value="PEPCK_GTP"/>
    <property type="match status" value="1"/>
</dbReference>
<dbReference type="PANTHER" id="PTHR11561:SF0">
    <property type="entry name" value="PHOSPHOENOLPYRUVATE CARBOXYKINASE [GTP]-RELATED"/>
    <property type="match status" value="1"/>
</dbReference>
<dbReference type="Pfam" id="PF00821">
    <property type="entry name" value="PEPCK_GTP"/>
    <property type="match status" value="1"/>
</dbReference>
<dbReference type="HOGENOM" id="CLU_028872_1_1_7"/>
<dbReference type="GO" id="GO:0071333">
    <property type="term" value="P:cellular response to glucose stimulus"/>
    <property type="evidence" value="ECO:0007669"/>
    <property type="project" value="TreeGrafter"/>
</dbReference>
<feature type="domain" description="Phosphoenolpyruvate carboxykinase C-terminal P-loop" evidence="12">
    <location>
        <begin position="243"/>
        <end position="599"/>
    </location>
</feature>
<evidence type="ECO:0000256" key="8">
    <source>
        <dbReference type="ARBA" id="ARBA00023134"/>
    </source>
</evidence>
<dbReference type="Pfam" id="PF17297">
    <property type="entry name" value="PEPCK_N"/>
    <property type="match status" value="1"/>
</dbReference>
<feature type="active site" evidence="11">
    <location>
        <position position="271"/>
    </location>
</feature>
<keyword evidence="4 11" id="KW-0312">Gluconeogenesis</keyword>
<feature type="binding site" evidence="11">
    <location>
        <begin position="270"/>
        <end position="275"/>
    </location>
    <ligand>
        <name>GTP</name>
        <dbReference type="ChEBI" id="CHEBI:37565"/>
    </ligand>
</feature>
<keyword evidence="15" id="KW-1185">Reference proteome</keyword>
<dbReference type="InterPro" id="IPR035077">
    <property type="entry name" value="PEP_carboxykinase_GTP_C"/>
</dbReference>
<keyword evidence="8 11" id="KW-0342">GTP-binding</keyword>
<dbReference type="STRING" id="335543.Sfum_0901"/>
<comment type="subcellular location">
    <subcellularLocation>
        <location evidence="11">Cytoplasm</location>
    </subcellularLocation>
</comment>
<dbReference type="GO" id="GO:0042594">
    <property type="term" value="P:response to starvation"/>
    <property type="evidence" value="ECO:0007669"/>
    <property type="project" value="TreeGrafter"/>
</dbReference>
<dbReference type="NCBIfam" id="NF003253">
    <property type="entry name" value="PRK04210.1"/>
    <property type="match status" value="1"/>
</dbReference>
<dbReference type="PROSITE" id="PS00505">
    <property type="entry name" value="PEPCK_GTP"/>
    <property type="match status" value="1"/>
</dbReference>
<evidence type="ECO:0000256" key="7">
    <source>
        <dbReference type="ARBA" id="ARBA00022793"/>
    </source>
</evidence>
<dbReference type="InterPro" id="IPR008209">
    <property type="entry name" value="PEP_carboxykinase_GTP"/>
</dbReference>
<evidence type="ECO:0000259" key="13">
    <source>
        <dbReference type="Pfam" id="PF17297"/>
    </source>
</evidence>
<keyword evidence="14" id="KW-0808">Transferase</keyword>
<keyword evidence="14" id="KW-0418">Kinase</keyword>
<dbReference type="GO" id="GO:0006094">
    <property type="term" value="P:gluconeogenesis"/>
    <property type="evidence" value="ECO:0007669"/>
    <property type="project" value="UniProtKB-UniRule"/>
</dbReference>
<comment type="similarity">
    <text evidence="2 11">Belongs to the phosphoenolpyruvate carboxykinase [GTP] family.</text>
</comment>
<feature type="binding site" evidence="11">
    <location>
        <position position="78"/>
    </location>
    <ligand>
        <name>substrate</name>
    </ligand>
</feature>
<dbReference type="EC" id="4.1.1.32" evidence="11"/>
<evidence type="ECO:0000256" key="4">
    <source>
        <dbReference type="ARBA" id="ARBA00022432"/>
    </source>
</evidence>